<evidence type="ECO:0000313" key="7">
    <source>
        <dbReference type="Proteomes" id="UP001148838"/>
    </source>
</evidence>
<evidence type="ECO:0008006" key="8">
    <source>
        <dbReference type="Google" id="ProtNLM"/>
    </source>
</evidence>
<evidence type="ECO:0000256" key="1">
    <source>
        <dbReference type="ARBA" id="ARBA00022574"/>
    </source>
</evidence>
<evidence type="ECO:0000256" key="4">
    <source>
        <dbReference type="PROSITE-ProRule" id="PRU00221"/>
    </source>
</evidence>
<evidence type="ECO:0000256" key="2">
    <source>
        <dbReference type="ARBA" id="ARBA00022737"/>
    </source>
</evidence>
<feature type="repeat" description="WD" evidence="4">
    <location>
        <begin position="103"/>
        <end position="144"/>
    </location>
</feature>
<dbReference type="Gene3D" id="2.130.10.10">
    <property type="entry name" value="YVTN repeat-like/Quinoprotein amine dehydrogenase"/>
    <property type="match status" value="3"/>
</dbReference>
<dbReference type="InterPro" id="IPR050505">
    <property type="entry name" value="WDR55/POC1"/>
</dbReference>
<gene>
    <name evidence="6" type="ORF">ANN_07760</name>
</gene>
<dbReference type="PANTHER" id="PTHR44019:SF8">
    <property type="entry name" value="POC1 CENTRIOLAR PROTEIN HOMOLOG"/>
    <property type="match status" value="1"/>
</dbReference>
<dbReference type="Proteomes" id="UP001148838">
    <property type="component" value="Unassembled WGS sequence"/>
</dbReference>
<feature type="repeat" description="WD" evidence="4">
    <location>
        <begin position="145"/>
        <end position="186"/>
    </location>
</feature>
<dbReference type="PROSITE" id="PS50294">
    <property type="entry name" value="WD_REPEATS_REGION"/>
    <property type="match status" value="5"/>
</dbReference>
<feature type="repeat" description="WD" evidence="4">
    <location>
        <begin position="19"/>
        <end position="60"/>
    </location>
</feature>
<dbReference type="EMBL" id="JAJSOF020000017">
    <property type="protein sequence ID" value="KAJ4439632.1"/>
    <property type="molecule type" value="Genomic_DNA"/>
</dbReference>
<keyword evidence="2" id="KW-0677">Repeat</keyword>
<feature type="compositionally biased region" description="Low complexity" evidence="5">
    <location>
        <begin position="524"/>
        <end position="536"/>
    </location>
</feature>
<reference evidence="6 7" key="1">
    <citation type="journal article" date="2022" name="Allergy">
        <title>Genome assembly and annotation of Periplaneta americana reveal a comprehensive cockroach allergen profile.</title>
        <authorList>
            <person name="Wang L."/>
            <person name="Xiong Q."/>
            <person name="Saelim N."/>
            <person name="Wang L."/>
            <person name="Nong W."/>
            <person name="Wan A.T."/>
            <person name="Shi M."/>
            <person name="Liu X."/>
            <person name="Cao Q."/>
            <person name="Hui J.H.L."/>
            <person name="Sookrung N."/>
            <person name="Leung T.F."/>
            <person name="Tungtrongchitr A."/>
            <person name="Tsui S.K.W."/>
        </authorList>
    </citation>
    <scope>NUCLEOTIDE SEQUENCE [LARGE SCALE GENOMIC DNA]</scope>
    <source>
        <strain evidence="6">PWHHKU_190912</strain>
    </source>
</reference>
<feature type="compositionally biased region" description="Polar residues" evidence="5">
    <location>
        <begin position="537"/>
        <end position="546"/>
    </location>
</feature>
<dbReference type="SMART" id="SM00320">
    <property type="entry name" value="WD40"/>
    <property type="match status" value="7"/>
</dbReference>
<feature type="region of interest" description="Disordered" evidence="5">
    <location>
        <begin position="481"/>
        <end position="506"/>
    </location>
</feature>
<dbReference type="PROSITE" id="PS00678">
    <property type="entry name" value="WD_REPEATS_1"/>
    <property type="match status" value="1"/>
</dbReference>
<proteinExistence type="inferred from homology"/>
<accession>A0ABQ8SZH2</accession>
<evidence type="ECO:0000256" key="5">
    <source>
        <dbReference type="SAM" id="MobiDB-lite"/>
    </source>
</evidence>
<dbReference type="SUPFAM" id="SSF50978">
    <property type="entry name" value="WD40 repeat-like"/>
    <property type="match status" value="1"/>
</dbReference>
<feature type="repeat" description="WD" evidence="4">
    <location>
        <begin position="372"/>
        <end position="404"/>
    </location>
</feature>
<dbReference type="PROSITE" id="PS50082">
    <property type="entry name" value="WD_REPEATS_2"/>
    <property type="match status" value="6"/>
</dbReference>
<comment type="caution">
    <text evidence="6">The sequence shown here is derived from an EMBL/GenBank/DDBJ whole genome shotgun (WGS) entry which is preliminary data.</text>
</comment>
<dbReference type="CDD" id="cd00200">
    <property type="entry name" value="WD40"/>
    <property type="match status" value="1"/>
</dbReference>
<dbReference type="InterPro" id="IPR036322">
    <property type="entry name" value="WD40_repeat_dom_sf"/>
</dbReference>
<protein>
    <recommendedName>
        <fullName evidence="8">WD repeat-containing protein 55 homolog</fullName>
    </recommendedName>
</protein>
<sequence>MCDVNRKMSSDDPTLERHFRGHRDSVTALAFNPTMKQLASSSLDSSIMVWNFRQMNRAFRFKAHKDGVMDISFSPSGQLVASVSRDRSVRLWVPTVQGETGEFRAHTGAVRSIHFSPDGQRMVTASDDKSVKIWGVSRRKFISALLGHNNWVRCARFSPNGQLVATCSDDKTVRLYDPNSSLCVHVFQEIKGSALNVEFHPSGTCIGTAMTNNVVKVYDIRMHKLLQHYCSHDGAVNKIAFHPCGNYLLTASCDCTMKVCYVRVDDRELAELQIAPEEARQNQEMLRSRIQKKKTYVKKSAGIRSRVRQKEGKVGGALAQQMKFLGHVLWRREERRDGDCGREGEDICEPDKLLPFLLQVMDLLEGRPIYTLQGHEGSITSVAFSANGEYFASGGADQQILVWKTNFDRQDLLREFPQQSPQSYLKEASSEINSPDTFQVDARKAISDKSQPDIVEMAVESKDSERSNILLDTAANCNTSETQGIVRDENFNPNKYKAKDDHGDSPSLVTVRAKYSKQKHHSIHTSSSDSSKSHISPNQSTDGDNSQVLTTLENLCGQVETLRQTVLLMEQRLTILEDKVKDASI</sequence>
<feature type="region of interest" description="Disordered" evidence="5">
    <location>
        <begin position="518"/>
        <end position="546"/>
    </location>
</feature>
<dbReference type="InterPro" id="IPR020472">
    <property type="entry name" value="WD40_PAC1"/>
</dbReference>
<dbReference type="InterPro" id="IPR001680">
    <property type="entry name" value="WD40_rpt"/>
</dbReference>
<comment type="similarity">
    <text evidence="3">Belongs to the WD repeat POC1 family.</text>
</comment>
<dbReference type="InterPro" id="IPR015943">
    <property type="entry name" value="WD40/YVTN_repeat-like_dom_sf"/>
</dbReference>
<keyword evidence="7" id="KW-1185">Reference proteome</keyword>
<dbReference type="InterPro" id="IPR019775">
    <property type="entry name" value="WD40_repeat_CS"/>
</dbReference>
<name>A0ABQ8SZH2_PERAM</name>
<evidence type="ECO:0000256" key="3">
    <source>
        <dbReference type="ARBA" id="ARBA00037984"/>
    </source>
</evidence>
<dbReference type="Pfam" id="PF00400">
    <property type="entry name" value="WD40"/>
    <property type="match status" value="6"/>
</dbReference>
<organism evidence="6 7">
    <name type="scientific">Periplaneta americana</name>
    <name type="common">American cockroach</name>
    <name type="synonym">Blatta americana</name>
    <dbReference type="NCBI Taxonomy" id="6978"/>
    <lineage>
        <taxon>Eukaryota</taxon>
        <taxon>Metazoa</taxon>
        <taxon>Ecdysozoa</taxon>
        <taxon>Arthropoda</taxon>
        <taxon>Hexapoda</taxon>
        <taxon>Insecta</taxon>
        <taxon>Pterygota</taxon>
        <taxon>Neoptera</taxon>
        <taxon>Polyneoptera</taxon>
        <taxon>Dictyoptera</taxon>
        <taxon>Blattodea</taxon>
        <taxon>Blattoidea</taxon>
        <taxon>Blattidae</taxon>
        <taxon>Blattinae</taxon>
        <taxon>Periplaneta</taxon>
    </lineage>
</organism>
<dbReference type="PANTHER" id="PTHR44019">
    <property type="entry name" value="WD REPEAT-CONTAINING PROTEIN 55"/>
    <property type="match status" value="1"/>
</dbReference>
<keyword evidence="1 4" id="KW-0853">WD repeat</keyword>
<evidence type="ECO:0000313" key="6">
    <source>
        <dbReference type="EMBL" id="KAJ4439632.1"/>
    </source>
</evidence>
<dbReference type="PRINTS" id="PR00320">
    <property type="entry name" value="GPROTEINBRPT"/>
</dbReference>
<feature type="repeat" description="WD" evidence="4">
    <location>
        <begin position="229"/>
        <end position="259"/>
    </location>
</feature>
<feature type="repeat" description="WD" evidence="4">
    <location>
        <begin position="61"/>
        <end position="92"/>
    </location>
</feature>